<dbReference type="Proteomes" id="UP000033618">
    <property type="component" value="Unassembled WGS sequence"/>
</dbReference>
<dbReference type="PANTHER" id="PTHR11455">
    <property type="entry name" value="CRYPTOCHROME"/>
    <property type="match status" value="1"/>
</dbReference>
<evidence type="ECO:0000256" key="1">
    <source>
        <dbReference type="ARBA" id="ARBA00001932"/>
    </source>
</evidence>
<dbReference type="Pfam" id="PF00875">
    <property type="entry name" value="DNA_photolyase"/>
    <property type="match status" value="1"/>
</dbReference>
<feature type="site" description="Electron transfer via tryptophanyl radical" evidence="9">
    <location>
        <position position="348"/>
    </location>
</feature>
<reference evidence="11 12" key="1">
    <citation type="submission" date="2015-03" db="EMBL/GenBank/DDBJ databases">
        <title>Draft Genome Sequence of Burkholderia andropogonis type strain ICMP2807, isolated from Sorghum bicolor.</title>
        <authorList>
            <person name="Lopes-Santos L."/>
            <person name="Castro D.B."/>
            <person name="Ottoboni L.M."/>
            <person name="Park D."/>
            <person name="Weirc B.S."/>
            <person name="Destefano S.A."/>
        </authorList>
    </citation>
    <scope>NUCLEOTIDE SEQUENCE [LARGE SCALE GENOMIC DNA]</scope>
    <source>
        <strain evidence="11 12">ICMP2807</strain>
    </source>
</reference>
<dbReference type="InterPro" id="IPR036155">
    <property type="entry name" value="Crypto/Photolyase_N_sf"/>
</dbReference>
<dbReference type="InterPro" id="IPR006050">
    <property type="entry name" value="DNA_photolyase_N"/>
</dbReference>
<dbReference type="GO" id="GO:0000719">
    <property type="term" value="P:photoreactive repair"/>
    <property type="evidence" value="ECO:0007669"/>
    <property type="project" value="UniProtKB-ARBA"/>
</dbReference>
<dbReference type="RefSeq" id="WP_046152716.1">
    <property type="nucleotide sequence ID" value="NZ_CADFGU010000001.1"/>
</dbReference>
<dbReference type="STRING" id="28092.WM40_09110"/>
<comment type="caution">
    <text evidence="11">The sequence shown here is derived from an EMBL/GenBank/DDBJ whole genome shotgun (WGS) entry which is preliminary data.</text>
</comment>
<dbReference type="Gene3D" id="1.10.579.10">
    <property type="entry name" value="DNA Cyclobutane Dipyrimidine Photolyase, subunit A, domain 3"/>
    <property type="match status" value="1"/>
</dbReference>
<dbReference type="GO" id="GO:0003677">
    <property type="term" value="F:DNA binding"/>
    <property type="evidence" value="ECO:0007669"/>
    <property type="project" value="TreeGrafter"/>
</dbReference>
<dbReference type="OrthoDB" id="9772484at2"/>
<dbReference type="GO" id="GO:0003904">
    <property type="term" value="F:deoxyribodipyrimidine photo-lyase activity"/>
    <property type="evidence" value="ECO:0007669"/>
    <property type="project" value="UniProtKB-EC"/>
</dbReference>
<dbReference type="InterPro" id="IPR018394">
    <property type="entry name" value="DNA_photolyase_1_CS_C"/>
</dbReference>
<feature type="binding site" evidence="8">
    <location>
        <begin position="290"/>
        <end position="297"/>
    </location>
    <ligand>
        <name>FAD</name>
        <dbReference type="ChEBI" id="CHEBI:57692"/>
    </ligand>
</feature>
<dbReference type="SUPFAM" id="SSF52425">
    <property type="entry name" value="Cryptochrome/photolyase, N-terminal domain"/>
    <property type="match status" value="1"/>
</dbReference>
<dbReference type="FunFam" id="1.10.579.10:FF:000003">
    <property type="entry name" value="Deoxyribodipyrimidine photo-lyase"/>
    <property type="match status" value="1"/>
</dbReference>
<dbReference type="InterPro" id="IPR005101">
    <property type="entry name" value="Cryptochr/Photolyase_FAD-bd"/>
</dbReference>
<gene>
    <name evidence="11" type="ORF">WM40_09110</name>
</gene>
<organism evidence="11 12">
    <name type="scientific">Robbsia andropogonis</name>
    <dbReference type="NCBI Taxonomy" id="28092"/>
    <lineage>
        <taxon>Bacteria</taxon>
        <taxon>Pseudomonadati</taxon>
        <taxon>Pseudomonadota</taxon>
        <taxon>Betaproteobacteria</taxon>
        <taxon>Burkholderiales</taxon>
        <taxon>Burkholderiaceae</taxon>
        <taxon>Robbsia</taxon>
    </lineage>
</organism>
<keyword evidence="12" id="KW-1185">Reference proteome</keyword>
<feature type="site" description="Electron transfer via tryptophanyl radical" evidence="9">
    <location>
        <position position="427"/>
    </location>
</feature>
<accession>A0A0F5K2Q0</accession>
<evidence type="ECO:0000313" key="12">
    <source>
        <dbReference type="Proteomes" id="UP000033618"/>
    </source>
</evidence>
<feature type="site" description="Electron transfer via tryptophanyl radical" evidence="9">
    <location>
        <position position="404"/>
    </location>
</feature>
<feature type="domain" description="Photolyase/cryptochrome alpha/beta" evidence="10">
    <location>
        <begin position="5"/>
        <end position="134"/>
    </location>
</feature>
<evidence type="ECO:0000256" key="9">
    <source>
        <dbReference type="PIRSR" id="PIRSR602081-2"/>
    </source>
</evidence>
<dbReference type="InterPro" id="IPR036134">
    <property type="entry name" value="Crypto/Photolyase_FAD-like_sf"/>
</dbReference>
<dbReference type="EC" id="4.1.99.3" evidence="2"/>
<protein>
    <recommendedName>
        <fullName evidence="3">Deoxyribodipyrimidine photo-lyase</fullName>
        <ecNumber evidence="2">4.1.99.3</ecNumber>
    </recommendedName>
</protein>
<proteinExistence type="predicted"/>
<comment type="catalytic activity">
    <reaction evidence="7">
        <text>cyclobutadipyrimidine (in DNA) = 2 pyrimidine residues (in DNA).</text>
        <dbReference type="EC" id="4.1.99.3"/>
    </reaction>
</comment>
<sequence>MPEFSNALVWFRRDLRTRDQTALYHALEAAQQVHCVFVFDRTILDGLPPHDARVAFIHDSLAELQASLQRHGGGLWIGDGDPVSLVPALARHLRVDAVFLNHDYEPAARARDAQVANRLNDDDIVLRTFKDQAIFEKNEIVTGAGKPYSVYTPYKRAWLQAAQGDCAFAARPSERHLDRLAAPPARSPSLPDVKGTLHPRQLPSLKALGFGAAQSPLPAGEDAALTLLEQFESRVGDYHRTRDFPALASTSLLSTHLRHGTISARALARTAYAASHAARDREGAETWLSELVWRDFFFQILYHHPRLVIDDTDDELDEDSAKKTHTTPLRIPKPARHAFKPDYDLIAWESGKQADAHFAAWCEARTGYPLVDAAMRQINQTGFMHNRLRMVAATFLIKDLGIDWRRGEAYFERLLNDFDLSANNGNWQWASSSGCDAQPYFRIFNPMTQSEKFDANGAFIREWVPELAALDDKSIHAPWLAKPEILARAGITLGKEYPHPLVDHAEARQRTLERYGVVKQPGTHET</sequence>
<evidence type="ECO:0000256" key="5">
    <source>
        <dbReference type="ARBA" id="ARBA00022827"/>
    </source>
</evidence>
<keyword evidence="11" id="KW-0456">Lyase</keyword>
<evidence type="ECO:0000256" key="3">
    <source>
        <dbReference type="ARBA" id="ARBA00014046"/>
    </source>
</evidence>
<name>A0A0F5K2Q0_9BURK</name>
<dbReference type="InterPro" id="IPR014729">
    <property type="entry name" value="Rossmann-like_a/b/a_fold"/>
</dbReference>
<comment type="cofactor">
    <cofactor evidence="8">
        <name>FAD</name>
        <dbReference type="ChEBI" id="CHEBI:57692"/>
    </cofactor>
    <text evidence="8">Binds 1 FAD per subunit.</text>
</comment>
<keyword evidence="5 8" id="KW-0274">FAD</keyword>
<dbReference type="GO" id="GO:0071949">
    <property type="term" value="F:FAD binding"/>
    <property type="evidence" value="ECO:0007669"/>
    <property type="project" value="TreeGrafter"/>
</dbReference>
<keyword evidence="6" id="KW-0157">Chromophore</keyword>
<dbReference type="InterPro" id="IPR002081">
    <property type="entry name" value="Cryptochrome/DNA_photolyase_1"/>
</dbReference>
<evidence type="ECO:0000256" key="2">
    <source>
        <dbReference type="ARBA" id="ARBA00013149"/>
    </source>
</evidence>
<dbReference type="EMBL" id="LAQU01000007">
    <property type="protein sequence ID" value="KKB63827.1"/>
    <property type="molecule type" value="Genomic_DNA"/>
</dbReference>
<feature type="binding site" evidence="8">
    <location>
        <begin position="250"/>
        <end position="254"/>
    </location>
    <ligand>
        <name>FAD</name>
        <dbReference type="ChEBI" id="CHEBI:57692"/>
    </ligand>
</feature>
<evidence type="ECO:0000256" key="8">
    <source>
        <dbReference type="PIRSR" id="PIRSR602081-1"/>
    </source>
</evidence>
<dbReference type="Gene3D" id="3.40.50.620">
    <property type="entry name" value="HUPs"/>
    <property type="match status" value="1"/>
</dbReference>
<dbReference type="PROSITE" id="PS00394">
    <property type="entry name" value="DNA_PHOTOLYASES_1_1"/>
    <property type="match status" value="1"/>
</dbReference>
<dbReference type="PROSITE" id="PS51645">
    <property type="entry name" value="PHR_CRY_ALPHA_BETA"/>
    <property type="match status" value="1"/>
</dbReference>
<evidence type="ECO:0000256" key="4">
    <source>
        <dbReference type="ARBA" id="ARBA00022630"/>
    </source>
</evidence>
<dbReference type="PANTHER" id="PTHR11455:SF9">
    <property type="entry name" value="CRYPTOCHROME CIRCADIAN CLOCK 5 ISOFORM X1"/>
    <property type="match status" value="1"/>
</dbReference>
<dbReference type="SUPFAM" id="SSF48173">
    <property type="entry name" value="Cryptochrome/photolyase FAD-binding domain"/>
    <property type="match status" value="1"/>
</dbReference>
<keyword evidence="4 8" id="KW-0285">Flavoprotein</keyword>
<feature type="binding site" evidence="8">
    <location>
        <begin position="417"/>
        <end position="419"/>
    </location>
    <ligand>
        <name>FAD</name>
        <dbReference type="ChEBI" id="CHEBI:57692"/>
    </ligand>
</feature>
<evidence type="ECO:0000256" key="6">
    <source>
        <dbReference type="ARBA" id="ARBA00022991"/>
    </source>
</evidence>
<evidence type="ECO:0000259" key="10">
    <source>
        <dbReference type="PROSITE" id="PS51645"/>
    </source>
</evidence>
<dbReference type="PATRIC" id="fig|28092.6.peg.2146"/>
<comment type="cofactor">
    <cofactor evidence="1">
        <name>(6R)-5,10-methylene-5,6,7,8-tetrahydrofolate</name>
        <dbReference type="ChEBI" id="CHEBI:15636"/>
    </cofactor>
</comment>
<feature type="binding site" evidence="8">
    <location>
        <position position="238"/>
    </location>
    <ligand>
        <name>FAD</name>
        <dbReference type="ChEBI" id="CHEBI:57692"/>
    </ligand>
</feature>
<dbReference type="Gene3D" id="1.25.40.80">
    <property type="match status" value="1"/>
</dbReference>
<feature type="binding site" evidence="8">
    <location>
        <position position="287"/>
    </location>
    <ligand>
        <name>FAD</name>
        <dbReference type="ChEBI" id="CHEBI:57692"/>
    </ligand>
</feature>
<dbReference type="AlphaFoldDB" id="A0A0F5K2Q0"/>
<dbReference type="PROSITE" id="PS00691">
    <property type="entry name" value="DNA_PHOTOLYASES_1_2"/>
    <property type="match status" value="1"/>
</dbReference>
<evidence type="ECO:0000256" key="7">
    <source>
        <dbReference type="ARBA" id="ARBA00033999"/>
    </source>
</evidence>
<dbReference type="GO" id="GO:0009416">
    <property type="term" value="P:response to light stimulus"/>
    <property type="evidence" value="ECO:0007669"/>
    <property type="project" value="TreeGrafter"/>
</dbReference>
<dbReference type="Pfam" id="PF03441">
    <property type="entry name" value="FAD_binding_7"/>
    <property type="match status" value="1"/>
</dbReference>
<evidence type="ECO:0000313" key="11">
    <source>
        <dbReference type="EMBL" id="KKB63827.1"/>
    </source>
</evidence>